<feature type="domain" description="Putative Flp pilus-assembly TadG-like N-terminal" evidence="1">
    <location>
        <begin position="18"/>
        <end position="64"/>
    </location>
</feature>
<dbReference type="eggNOG" id="ENOG502Z8ZB">
    <property type="taxonomic scope" value="Bacteria"/>
</dbReference>
<protein>
    <recommendedName>
        <fullName evidence="1">Putative Flp pilus-assembly TadG-like N-terminal domain-containing protein</fullName>
    </recommendedName>
</protein>
<dbReference type="Proteomes" id="UP000019063">
    <property type="component" value="Unassembled WGS sequence"/>
</dbReference>
<evidence type="ECO:0000313" key="3">
    <source>
        <dbReference type="Proteomes" id="UP000019063"/>
    </source>
</evidence>
<reference evidence="2 3" key="1">
    <citation type="journal article" date="2014" name="Antonie Van Leeuwenhoek">
        <title>Roseivivax atlanticus sp. nov., isolated from surface seawater of the Atlantic Ocean.</title>
        <authorList>
            <person name="Li G."/>
            <person name="Lai Q."/>
            <person name="Liu X."/>
            <person name="Sun F."/>
            <person name="Shao Z."/>
        </authorList>
    </citation>
    <scope>NUCLEOTIDE SEQUENCE [LARGE SCALE GENOMIC DNA]</scope>
    <source>
        <strain evidence="2 3">22II-s10s</strain>
    </source>
</reference>
<comment type="caution">
    <text evidence="2">The sequence shown here is derived from an EMBL/GenBank/DDBJ whole genome shotgun (WGS) entry which is preliminary data.</text>
</comment>
<proteinExistence type="predicted"/>
<name>W4HPB5_9RHOB</name>
<dbReference type="RefSeq" id="WP_043841516.1">
    <property type="nucleotide sequence ID" value="NZ_AQQW01000001.1"/>
</dbReference>
<dbReference type="InterPro" id="IPR028087">
    <property type="entry name" value="Tad_N"/>
</dbReference>
<dbReference type="AlphaFoldDB" id="W4HPB5"/>
<evidence type="ECO:0000259" key="1">
    <source>
        <dbReference type="Pfam" id="PF13400"/>
    </source>
</evidence>
<keyword evidence="3" id="KW-1185">Reference proteome</keyword>
<dbReference type="EMBL" id="AQQW01000001">
    <property type="protein sequence ID" value="ETW14602.1"/>
    <property type="molecule type" value="Genomic_DNA"/>
</dbReference>
<organism evidence="2 3">
    <name type="scientific">Roseivivax marinus</name>
    <dbReference type="NCBI Taxonomy" id="1379903"/>
    <lineage>
        <taxon>Bacteria</taxon>
        <taxon>Pseudomonadati</taxon>
        <taxon>Pseudomonadota</taxon>
        <taxon>Alphaproteobacteria</taxon>
        <taxon>Rhodobacterales</taxon>
        <taxon>Roseobacteraceae</taxon>
        <taxon>Roseivivax</taxon>
    </lineage>
</organism>
<dbReference type="Pfam" id="PF13400">
    <property type="entry name" value="Tad"/>
    <property type="match status" value="1"/>
</dbReference>
<sequence>MPAPWSPRPARLVRQEDGYGTIMSLSVLTITLLMGGFAIDLSNAWRVREVLTSAAEAAAFSGAVRASEPRLSETPEQAAARIGRDALSFADLEDAWQSDSFELGQITEAGVFDAGATPPDAVRVRLYRRAERGNAEPLRFLFPFGADPWSITGEAVAGFRTRPSVSCVDPLLSLQARVDVSSKNVFAGICLHANATVDYGDAPVWKTRSASRLLNTVVANAVSRDALDADLFGLQDGLTLWHLYQAVQSATQNIHASNLDDIRVLSNGSFRVNCDDRGIARLDDGFVVQNAAIYSDCPIRFGTDVKLHASLVVSNVSSLLVGLGDVEVTPDALLPGSPPCMAGDGVRILLFADLDIVSDIPAIVSTDSPFGQLIDEAVAETGGVVGDVLDVTGSLLGTVAEPINDIASSFELLPVCLNLEPMLDRNTVVLR</sequence>
<accession>W4HPB5</accession>
<gene>
    <name evidence="2" type="ORF">ATO8_01805</name>
</gene>
<dbReference type="STRING" id="1379903.ATO8_01805"/>
<evidence type="ECO:0000313" key="2">
    <source>
        <dbReference type="EMBL" id="ETW14602.1"/>
    </source>
</evidence>